<proteinExistence type="predicted"/>
<name>A0A7R9ER02_9NEOP</name>
<dbReference type="AlphaFoldDB" id="A0A7R9ER02"/>
<dbReference type="EMBL" id="OD564686">
    <property type="protein sequence ID" value="CAD7439438.1"/>
    <property type="molecule type" value="Genomic_DNA"/>
</dbReference>
<accession>A0A7R9ER02</accession>
<gene>
    <name evidence="2" type="ORF">TBIB3V08_LOCUS2002</name>
</gene>
<evidence type="ECO:0000256" key="1">
    <source>
        <dbReference type="SAM" id="MobiDB-lite"/>
    </source>
</evidence>
<organism evidence="2">
    <name type="scientific">Timema bartmani</name>
    <dbReference type="NCBI Taxonomy" id="61472"/>
    <lineage>
        <taxon>Eukaryota</taxon>
        <taxon>Metazoa</taxon>
        <taxon>Ecdysozoa</taxon>
        <taxon>Arthropoda</taxon>
        <taxon>Hexapoda</taxon>
        <taxon>Insecta</taxon>
        <taxon>Pterygota</taxon>
        <taxon>Neoptera</taxon>
        <taxon>Polyneoptera</taxon>
        <taxon>Phasmatodea</taxon>
        <taxon>Timematodea</taxon>
        <taxon>Timematoidea</taxon>
        <taxon>Timematidae</taxon>
        <taxon>Timema</taxon>
    </lineage>
</organism>
<protein>
    <submittedName>
        <fullName evidence="2">Uncharacterized protein</fullName>
    </submittedName>
</protein>
<sequence>MTGTLANYATEAEQGYTEFNSVFKADCWRREKKCKITGCRSRCKSGDIYFVPILGHQTPSAPINLHESTWPARGGFSPAGRSSSRGWQGDLTWCIESGTGSTQTGIDK</sequence>
<reference evidence="2" key="1">
    <citation type="submission" date="2020-11" db="EMBL/GenBank/DDBJ databases">
        <authorList>
            <person name="Tran Van P."/>
        </authorList>
    </citation>
    <scope>NUCLEOTIDE SEQUENCE</scope>
</reference>
<evidence type="ECO:0000313" key="2">
    <source>
        <dbReference type="EMBL" id="CAD7439438.1"/>
    </source>
</evidence>
<feature type="region of interest" description="Disordered" evidence="1">
    <location>
        <begin position="65"/>
        <end position="84"/>
    </location>
</feature>